<sequence>MSKTYGLLPKRSNYYFLWLSSESEEKKVVLTGVEYYAISIISGAGGVGLALDQFGYGRCPLAVLQGTLDTDSGDPLTFWPVNNESVVSQSTDLNIQFVPPFSAWCRSTNMWRLDNYDPSSGKWWVTTGDTKGEPGANTLTTWFRIETIWGFQLIKTSRVLKQVA</sequence>
<reference evidence="2 3" key="1">
    <citation type="submission" date="2013-09" db="EMBL/GenBank/DDBJ databases">
        <title>Corchorus capsularis genome sequencing.</title>
        <authorList>
            <person name="Alam M."/>
            <person name="Haque M.S."/>
            <person name="Islam M.S."/>
            <person name="Emdad E.M."/>
            <person name="Islam M.M."/>
            <person name="Ahmed B."/>
            <person name="Halim A."/>
            <person name="Hossen Q.M.M."/>
            <person name="Hossain M.Z."/>
            <person name="Ahmed R."/>
            <person name="Khan M.M."/>
            <person name="Islam R."/>
            <person name="Rashid M.M."/>
            <person name="Khan S.A."/>
            <person name="Rahman M.S."/>
            <person name="Alam M."/>
        </authorList>
    </citation>
    <scope>NUCLEOTIDE SEQUENCE [LARGE SCALE GENOMIC DNA]</scope>
    <source>
        <strain evidence="3">cv. CVL-1</strain>
        <tissue evidence="2">Whole seedling</tissue>
    </source>
</reference>
<evidence type="ECO:0000313" key="2">
    <source>
        <dbReference type="EMBL" id="OMO68083.1"/>
    </source>
</evidence>
<accession>A0A1R3HCX3</accession>
<evidence type="ECO:0000313" key="3">
    <source>
        <dbReference type="Proteomes" id="UP000188268"/>
    </source>
</evidence>
<dbReference type="Proteomes" id="UP000188268">
    <property type="component" value="Unassembled WGS sequence"/>
</dbReference>
<proteinExistence type="inferred from homology"/>
<keyword evidence="3" id="KW-1185">Reference proteome</keyword>
<dbReference type="EMBL" id="AWWV01012265">
    <property type="protein sequence ID" value="OMO68083.1"/>
    <property type="molecule type" value="Genomic_DNA"/>
</dbReference>
<evidence type="ECO:0000256" key="1">
    <source>
        <dbReference type="ARBA" id="ARBA00005440"/>
    </source>
</evidence>
<dbReference type="AlphaFoldDB" id="A0A1R3HCX3"/>
<dbReference type="STRING" id="210143.A0A1R3HCX3"/>
<dbReference type="PANTHER" id="PTHR33107:SF28">
    <property type="entry name" value="CYSTEINE PROTEASE INHIBITOR 8-LIKE"/>
    <property type="match status" value="1"/>
</dbReference>
<dbReference type="SUPFAM" id="SSF50386">
    <property type="entry name" value="STI-like"/>
    <property type="match status" value="1"/>
</dbReference>
<dbReference type="Gramene" id="OMO68083">
    <property type="protein sequence ID" value="OMO68083"/>
    <property type="gene ID" value="CCACVL1_20089"/>
</dbReference>
<dbReference type="PANTHER" id="PTHR33107">
    <property type="entry name" value="KUNITZ TRYPSIN INHIBITOR 2"/>
    <property type="match status" value="1"/>
</dbReference>
<dbReference type="Gene3D" id="2.80.10.50">
    <property type="match status" value="1"/>
</dbReference>
<dbReference type="InterPro" id="IPR002160">
    <property type="entry name" value="Prot_inh_Kunz-lg"/>
</dbReference>
<dbReference type="GO" id="GO:0004866">
    <property type="term" value="F:endopeptidase inhibitor activity"/>
    <property type="evidence" value="ECO:0007669"/>
    <property type="project" value="InterPro"/>
</dbReference>
<protein>
    <submittedName>
        <fullName evidence="2">Proteinase inhibitor I3, Kunitz legume</fullName>
    </submittedName>
</protein>
<name>A0A1R3HCX3_COCAP</name>
<dbReference type="Pfam" id="PF00197">
    <property type="entry name" value="Kunitz_legume"/>
    <property type="match status" value="1"/>
</dbReference>
<organism evidence="2 3">
    <name type="scientific">Corchorus capsularis</name>
    <name type="common">Jute</name>
    <dbReference type="NCBI Taxonomy" id="210143"/>
    <lineage>
        <taxon>Eukaryota</taxon>
        <taxon>Viridiplantae</taxon>
        <taxon>Streptophyta</taxon>
        <taxon>Embryophyta</taxon>
        <taxon>Tracheophyta</taxon>
        <taxon>Spermatophyta</taxon>
        <taxon>Magnoliopsida</taxon>
        <taxon>eudicotyledons</taxon>
        <taxon>Gunneridae</taxon>
        <taxon>Pentapetalae</taxon>
        <taxon>rosids</taxon>
        <taxon>malvids</taxon>
        <taxon>Malvales</taxon>
        <taxon>Malvaceae</taxon>
        <taxon>Grewioideae</taxon>
        <taxon>Apeibeae</taxon>
        <taxon>Corchorus</taxon>
    </lineage>
</organism>
<dbReference type="SMART" id="SM00452">
    <property type="entry name" value="STI"/>
    <property type="match status" value="1"/>
</dbReference>
<comment type="caution">
    <text evidence="2">The sequence shown here is derived from an EMBL/GenBank/DDBJ whole genome shotgun (WGS) entry which is preliminary data.</text>
</comment>
<gene>
    <name evidence="2" type="ORF">CCACVL1_20089</name>
</gene>
<dbReference type="OrthoDB" id="961994at2759"/>
<comment type="similarity">
    <text evidence="1">Belongs to the protease inhibitor I3 (leguminous Kunitz-type inhibitor) family.</text>
</comment>
<dbReference type="InterPro" id="IPR011065">
    <property type="entry name" value="Kunitz_inhibitor_STI-like_sf"/>
</dbReference>